<proteinExistence type="predicted"/>
<dbReference type="EMBL" id="QFQB01000041">
    <property type="protein sequence ID" value="PZQ45693.1"/>
    <property type="molecule type" value="Genomic_DNA"/>
</dbReference>
<protein>
    <submittedName>
        <fullName evidence="1">Uncharacterized protein</fullName>
    </submittedName>
</protein>
<evidence type="ECO:0000313" key="2">
    <source>
        <dbReference type="Proteomes" id="UP000249417"/>
    </source>
</evidence>
<dbReference type="AlphaFoldDB" id="A0A2W5PTD3"/>
<accession>A0A2W5PTD3</accession>
<evidence type="ECO:0000313" key="1">
    <source>
        <dbReference type="EMBL" id="PZQ45693.1"/>
    </source>
</evidence>
<comment type="caution">
    <text evidence="1">The sequence shown here is derived from an EMBL/GenBank/DDBJ whole genome shotgun (WGS) entry which is preliminary data.</text>
</comment>
<gene>
    <name evidence="1" type="ORF">DI551_06700</name>
</gene>
<sequence>MLQRGFWLYVWKVETPKGERLYVGRTGDSSSPNATAPYTRMGQHLGFAKNQNALRKHLMDAGVFPEECKSFHLISHGPIYPEITKDEDSDRHDLMVAHKPLRDLVAAMEKALADELRLAGYHVMNTVNCRQSYDGTVWLAVREAFAEYFPMMKKACFKPSP</sequence>
<organism evidence="1 2">
    <name type="scientific">Micavibrio aeruginosavorus</name>
    <dbReference type="NCBI Taxonomy" id="349221"/>
    <lineage>
        <taxon>Bacteria</taxon>
        <taxon>Pseudomonadati</taxon>
        <taxon>Bdellovibrionota</taxon>
        <taxon>Bdellovibrionia</taxon>
        <taxon>Bdellovibrionales</taxon>
        <taxon>Pseudobdellovibrionaceae</taxon>
        <taxon>Micavibrio</taxon>
    </lineage>
</organism>
<reference evidence="1 2" key="1">
    <citation type="submission" date="2017-08" db="EMBL/GenBank/DDBJ databases">
        <title>Infants hospitalized years apart are colonized by the same room-sourced microbial strains.</title>
        <authorList>
            <person name="Brooks B."/>
            <person name="Olm M.R."/>
            <person name="Firek B.A."/>
            <person name="Baker R."/>
            <person name="Thomas B.C."/>
            <person name="Morowitz M.J."/>
            <person name="Banfield J.F."/>
        </authorList>
    </citation>
    <scope>NUCLEOTIDE SEQUENCE [LARGE SCALE GENOMIC DNA]</scope>
    <source>
        <strain evidence="1">S2_005_002_R2_29</strain>
    </source>
</reference>
<name>A0A2W5PTD3_9BACT</name>
<dbReference type="Proteomes" id="UP000249417">
    <property type="component" value="Unassembled WGS sequence"/>
</dbReference>